<accession>A0AAE0IL28</accession>
<reference evidence="2" key="2">
    <citation type="submission" date="2023-06" db="EMBL/GenBank/DDBJ databases">
        <authorList>
            <consortium name="Lawrence Berkeley National Laboratory"/>
            <person name="Haridas S."/>
            <person name="Hensen N."/>
            <person name="Bonometti L."/>
            <person name="Westerberg I."/>
            <person name="Brannstrom I.O."/>
            <person name="Guillou S."/>
            <person name="Cros-Aarteil S."/>
            <person name="Calhoun S."/>
            <person name="Kuo A."/>
            <person name="Mondo S."/>
            <person name="Pangilinan J."/>
            <person name="Riley R."/>
            <person name="Labutti K."/>
            <person name="Andreopoulos B."/>
            <person name="Lipzen A."/>
            <person name="Chen C."/>
            <person name="Yanf M."/>
            <person name="Daum C."/>
            <person name="Ng V."/>
            <person name="Clum A."/>
            <person name="Steindorff A."/>
            <person name="Ohm R."/>
            <person name="Martin F."/>
            <person name="Silar P."/>
            <person name="Natvig D."/>
            <person name="Lalanne C."/>
            <person name="Gautier V."/>
            <person name="Ament-Velasquez S.L."/>
            <person name="Kruys A."/>
            <person name="Hutchinson M.I."/>
            <person name="Powell A.J."/>
            <person name="Barry K."/>
            <person name="Miller A.N."/>
            <person name="Grigoriev I.V."/>
            <person name="Debuchy R."/>
            <person name="Gladieux P."/>
            <person name="Thoren M.H."/>
            <person name="Johannesson H."/>
        </authorList>
    </citation>
    <scope>NUCLEOTIDE SEQUENCE</scope>
    <source>
        <strain evidence="2">SMH4131-1</strain>
    </source>
</reference>
<sequence length="216" mass="23765">MVGRPPGSTGKWVDGQERRRITSPRPRPRSPRETARMIRQYLGCECEYELVHRLLHAPPFGRHALFPDWNRQSRSACNTPTRPPARLSTGLLLSWRCLLSRSVSVQVRVCYMHTRGQPNENSRDFRATCFDQLPGFLEGQLGAGQQCTHHTGSPAEEQPTNACASNCCDMKPPKSTATPAADAAAASSLLLVQYLHICCGGATTTTNTAQGTWTST</sequence>
<feature type="region of interest" description="Disordered" evidence="1">
    <location>
        <begin position="1"/>
        <end position="32"/>
    </location>
</feature>
<comment type="caution">
    <text evidence="2">The sequence shown here is derived from an EMBL/GenBank/DDBJ whole genome shotgun (WGS) entry which is preliminary data.</text>
</comment>
<evidence type="ECO:0000256" key="1">
    <source>
        <dbReference type="SAM" id="MobiDB-lite"/>
    </source>
</evidence>
<protein>
    <submittedName>
        <fullName evidence="2">Uncharacterized protein</fullName>
    </submittedName>
</protein>
<dbReference type="Proteomes" id="UP001286456">
    <property type="component" value="Unassembled WGS sequence"/>
</dbReference>
<name>A0AAE0IL28_9PEZI</name>
<dbReference type="EMBL" id="JAUEPO010000003">
    <property type="protein sequence ID" value="KAK3327131.1"/>
    <property type="molecule type" value="Genomic_DNA"/>
</dbReference>
<proteinExistence type="predicted"/>
<evidence type="ECO:0000313" key="2">
    <source>
        <dbReference type="EMBL" id="KAK3327131.1"/>
    </source>
</evidence>
<organism evidence="2 3">
    <name type="scientific">Cercophora scortea</name>
    <dbReference type="NCBI Taxonomy" id="314031"/>
    <lineage>
        <taxon>Eukaryota</taxon>
        <taxon>Fungi</taxon>
        <taxon>Dikarya</taxon>
        <taxon>Ascomycota</taxon>
        <taxon>Pezizomycotina</taxon>
        <taxon>Sordariomycetes</taxon>
        <taxon>Sordariomycetidae</taxon>
        <taxon>Sordariales</taxon>
        <taxon>Lasiosphaeriaceae</taxon>
        <taxon>Cercophora</taxon>
    </lineage>
</organism>
<keyword evidence="3" id="KW-1185">Reference proteome</keyword>
<gene>
    <name evidence="2" type="ORF">B0T19DRAFT_153938</name>
</gene>
<reference evidence="2" key="1">
    <citation type="journal article" date="2023" name="Mol. Phylogenet. Evol.">
        <title>Genome-scale phylogeny and comparative genomics of the fungal order Sordariales.</title>
        <authorList>
            <person name="Hensen N."/>
            <person name="Bonometti L."/>
            <person name="Westerberg I."/>
            <person name="Brannstrom I.O."/>
            <person name="Guillou S."/>
            <person name="Cros-Aarteil S."/>
            <person name="Calhoun S."/>
            <person name="Haridas S."/>
            <person name="Kuo A."/>
            <person name="Mondo S."/>
            <person name="Pangilinan J."/>
            <person name="Riley R."/>
            <person name="LaButti K."/>
            <person name="Andreopoulos B."/>
            <person name="Lipzen A."/>
            <person name="Chen C."/>
            <person name="Yan M."/>
            <person name="Daum C."/>
            <person name="Ng V."/>
            <person name="Clum A."/>
            <person name="Steindorff A."/>
            <person name="Ohm R.A."/>
            <person name="Martin F."/>
            <person name="Silar P."/>
            <person name="Natvig D.O."/>
            <person name="Lalanne C."/>
            <person name="Gautier V."/>
            <person name="Ament-Velasquez S.L."/>
            <person name="Kruys A."/>
            <person name="Hutchinson M.I."/>
            <person name="Powell A.J."/>
            <person name="Barry K."/>
            <person name="Miller A.N."/>
            <person name="Grigoriev I.V."/>
            <person name="Debuchy R."/>
            <person name="Gladieux P."/>
            <person name="Hiltunen Thoren M."/>
            <person name="Johannesson H."/>
        </authorList>
    </citation>
    <scope>NUCLEOTIDE SEQUENCE</scope>
    <source>
        <strain evidence="2">SMH4131-1</strain>
    </source>
</reference>
<dbReference type="AlphaFoldDB" id="A0AAE0IL28"/>
<evidence type="ECO:0000313" key="3">
    <source>
        <dbReference type="Proteomes" id="UP001286456"/>
    </source>
</evidence>